<dbReference type="PANTHER" id="PTHR23215:SF0">
    <property type="entry name" value="BUB3-INTERACTING AND GLEBS MOTIF-CONTAINING PROTEIN ZNF207"/>
    <property type="match status" value="1"/>
</dbReference>
<dbReference type="SMART" id="SM00355">
    <property type="entry name" value="ZnF_C2H2"/>
    <property type="match status" value="2"/>
</dbReference>
<protein>
    <recommendedName>
        <fullName evidence="8">C2H2-type domain-containing protein</fullName>
    </recommendedName>
</protein>
<dbReference type="PROSITE" id="PS00028">
    <property type="entry name" value="ZINC_FINGER_C2H2_1"/>
    <property type="match status" value="1"/>
</dbReference>
<feature type="compositionally biased region" description="Polar residues" evidence="7">
    <location>
        <begin position="175"/>
        <end position="186"/>
    </location>
</feature>
<feature type="compositionally biased region" description="Basic and acidic residues" evidence="7">
    <location>
        <begin position="463"/>
        <end position="478"/>
    </location>
</feature>
<reference evidence="9 10" key="1">
    <citation type="submission" date="2024-09" db="EMBL/GenBank/DDBJ databases">
        <title>Rethinking Asexuality: The Enigmatic Case of Functional Sexual Genes in Lepraria (Stereocaulaceae).</title>
        <authorList>
            <person name="Doellman M."/>
            <person name="Sun Y."/>
            <person name="Barcenas-Pena A."/>
            <person name="Lumbsch H.T."/>
            <person name="Grewe F."/>
        </authorList>
    </citation>
    <scope>NUCLEOTIDE SEQUENCE [LARGE SCALE GENOMIC DNA]</scope>
    <source>
        <strain evidence="9 10">Grewe 0041</strain>
    </source>
</reference>
<keyword evidence="3 6" id="KW-0863">Zinc-finger</keyword>
<feature type="compositionally biased region" description="Low complexity" evidence="7">
    <location>
        <begin position="335"/>
        <end position="349"/>
    </location>
</feature>
<evidence type="ECO:0000256" key="6">
    <source>
        <dbReference type="PROSITE-ProRule" id="PRU00042"/>
    </source>
</evidence>
<feature type="compositionally biased region" description="Low complexity" evidence="7">
    <location>
        <begin position="200"/>
        <end position="278"/>
    </location>
</feature>
<comment type="subcellular location">
    <subcellularLocation>
        <location evidence="1">Nucleus</location>
    </subcellularLocation>
</comment>
<name>A0ABR4BF45_9LECA</name>
<evidence type="ECO:0000259" key="8">
    <source>
        <dbReference type="PROSITE" id="PS50157"/>
    </source>
</evidence>
<evidence type="ECO:0000313" key="10">
    <source>
        <dbReference type="Proteomes" id="UP001590951"/>
    </source>
</evidence>
<dbReference type="Proteomes" id="UP001590951">
    <property type="component" value="Unassembled WGS sequence"/>
</dbReference>
<feature type="compositionally biased region" description="Gly residues" evidence="7">
    <location>
        <begin position="163"/>
        <end position="174"/>
    </location>
</feature>
<evidence type="ECO:0000313" key="9">
    <source>
        <dbReference type="EMBL" id="KAL2055626.1"/>
    </source>
</evidence>
<dbReference type="InterPro" id="IPR013087">
    <property type="entry name" value="Znf_C2H2_type"/>
</dbReference>
<gene>
    <name evidence="9" type="ORF">ABVK25_003868</name>
</gene>
<feature type="region of interest" description="Disordered" evidence="7">
    <location>
        <begin position="112"/>
        <end position="486"/>
    </location>
</feature>
<evidence type="ECO:0000256" key="7">
    <source>
        <dbReference type="SAM" id="MobiDB-lite"/>
    </source>
</evidence>
<proteinExistence type="predicted"/>
<sequence>MGKAKRKHPDLEEILLRPWCYYCERDFDDLKILINHQKAKHFKCERCGRRLNTAGGLSVHMTQVHKETLTIIENALPNRSGLDVEIFGMEGIPEDVVQSHKQRVVTQFAQAEAERRAATGNPGPGAAGGGQNKKPKFESPADLKKRLAEHKAKKAAEEAAGISSGGNTPGGIGQDGQSPGMGQSPGNYAGSPSYPPQQMPFGGPPNNSSYSSYPQPYGQQPPSFQQQQSPFSPQQQAFSPPGPPQFQNNPAFAPPQQFQPPGGQGFPPQYQNPPQFQNGPPPFQGGPPQFQNGPPQFQNGPPQFQNGPPPQFQNSQPPFQNGPPPFGAGSPPPFQQNQFQPPRTQTPPQHNGIPQRPGSLPPAAGLPQRPSFGAPPVNAFQMQQMHQGQLSGPPNQSDHSYHSQQPATQNGSIQMGGTADSKAPVPSPLLEPPKVLSANAASLDDLVSGAAKDADQAANGTENRPEVPRIEEPVEEKRERKRKRRT</sequence>
<dbReference type="InterPro" id="IPR036236">
    <property type="entry name" value="Znf_C2H2_sf"/>
</dbReference>
<evidence type="ECO:0000256" key="3">
    <source>
        <dbReference type="ARBA" id="ARBA00022771"/>
    </source>
</evidence>
<accession>A0ABR4BF45</accession>
<feature type="domain" description="C2H2-type" evidence="8">
    <location>
        <begin position="42"/>
        <end position="65"/>
    </location>
</feature>
<dbReference type="PROSITE" id="PS50157">
    <property type="entry name" value="ZINC_FINGER_C2H2_2"/>
    <property type="match status" value="1"/>
</dbReference>
<feature type="compositionally biased region" description="Low complexity" evidence="7">
    <location>
        <begin position="286"/>
        <end position="319"/>
    </location>
</feature>
<keyword evidence="10" id="KW-1185">Reference proteome</keyword>
<dbReference type="EMBL" id="JBHFEH010000010">
    <property type="protein sequence ID" value="KAL2055626.1"/>
    <property type="molecule type" value="Genomic_DNA"/>
</dbReference>
<evidence type="ECO:0000256" key="4">
    <source>
        <dbReference type="ARBA" id="ARBA00022833"/>
    </source>
</evidence>
<dbReference type="CDD" id="cd20908">
    <property type="entry name" value="SUF4-like"/>
    <property type="match status" value="1"/>
</dbReference>
<evidence type="ECO:0000256" key="2">
    <source>
        <dbReference type="ARBA" id="ARBA00022723"/>
    </source>
</evidence>
<keyword evidence="4" id="KW-0862">Zinc</keyword>
<comment type="caution">
    <text evidence="9">The sequence shown here is derived from an EMBL/GenBank/DDBJ whole genome shotgun (WGS) entry which is preliminary data.</text>
</comment>
<organism evidence="9 10">
    <name type="scientific">Lepraria finkii</name>
    <dbReference type="NCBI Taxonomy" id="1340010"/>
    <lineage>
        <taxon>Eukaryota</taxon>
        <taxon>Fungi</taxon>
        <taxon>Dikarya</taxon>
        <taxon>Ascomycota</taxon>
        <taxon>Pezizomycotina</taxon>
        <taxon>Lecanoromycetes</taxon>
        <taxon>OSLEUM clade</taxon>
        <taxon>Lecanoromycetidae</taxon>
        <taxon>Lecanorales</taxon>
        <taxon>Lecanorineae</taxon>
        <taxon>Stereocaulaceae</taxon>
        <taxon>Lepraria</taxon>
    </lineage>
</organism>
<dbReference type="PANTHER" id="PTHR23215">
    <property type="entry name" value="ZINC FINGER PROTEIN 207"/>
    <property type="match status" value="1"/>
</dbReference>
<evidence type="ECO:0000256" key="1">
    <source>
        <dbReference type="ARBA" id="ARBA00004123"/>
    </source>
</evidence>
<feature type="compositionally biased region" description="Pro residues" evidence="7">
    <location>
        <begin position="320"/>
        <end position="334"/>
    </location>
</feature>
<dbReference type="SUPFAM" id="SSF57667">
    <property type="entry name" value="beta-beta-alpha zinc fingers"/>
    <property type="match status" value="1"/>
</dbReference>
<keyword evidence="5" id="KW-0539">Nucleus</keyword>
<feature type="compositionally biased region" description="Polar residues" evidence="7">
    <location>
        <begin position="380"/>
        <end position="415"/>
    </location>
</feature>
<feature type="compositionally biased region" description="Basic and acidic residues" evidence="7">
    <location>
        <begin position="135"/>
        <end position="157"/>
    </location>
</feature>
<dbReference type="Gene3D" id="3.30.160.60">
    <property type="entry name" value="Classic Zinc Finger"/>
    <property type="match status" value="1"/>
</dbReference>
<feature type="compositionally biased region" description="Gly residues" evidence="7">
    <location>
        <begin position="122"/>
        <end position="131"/>
    </location>
</feature>
<evidence type="ECO:0000256" key="5">
    <source>
        <dbReference type="ARBA" id="ARBA00023242"/>
    </source>
</evidence>
<keyword evidence="2" id="KW-0479">Metal-binding</keyword>